<proteinExistence type="predicted"/>
<keyword evidence="2" id="KW-1185">Reference proteome</keyword>
<dbReference type="Proteomes" id="UP000232323">
    <property type="component" value="Unassembled WGS sequence"/>
</dbReference>
<evidence type="ECO:0000313" key="1">
    <source>
        <dbReference type="EMBL" id="GAX84339.1"/>
    </source>
</evidence>
<dbReference type="Gene3D" id="1.25.40.10">
    <property type="entry name" value="Tetratricopeptide repeat domain"/>
    <property type="match status" value="1"/>
</dbReference>
<dbReference type="AlphaFoldDB" id="A0A250XN18"/>
<reference evidence="1 2" key="1">
    <citation type="submission" date="2017-08" db="EMBL/GenBank/DDBJ databases">
        <title>Acidophilic green algal genome provides insights into adaptation to an acidic environment.</title>
        <authorList>
            <person name="Hirooka S."/>
            <person name="Hirose Y."/>
            <person name="Kanesaki Y."/>
            <person name="Higuchi S."/>
            <person name="Fujiwara T."/>
            <person name="Onuma R."/>
            <person name="Era A."/>
            <person name="Ohbayashi R."/>
            <person name="Uzuka A."/>
            <person name="Nozaki H."/>
            <person name="Yoshikawa H."/>
            <person name="Miyagishima S.Y."/>
        </authorList>
    </citation>
    <scope>NUCLEOTIDE SEQUENCE [LARGE SCALE GENOMIC DNA]</scope>
    <source>
        <strain evidence="1 2">NIES-2499</strain>
    </source>
</reference>
<accession>A0A250XN18</accession>
<dbReference type="EMBL" id="BEGY01000122">
    <property type="protein sequence ID" value="GAX84339.1"/>
    <property type="molecule type" value="Genomic_DNA"/>
</dbReference>
<organism evidence="1 2">
    <name type="scientific">Chlamydomonas eustigma</name>
    <dbReference type="NCBI Taxonomy" id="1157962"/>
    <lineage>
        <taxon>Eukaryota</taxon>
        <taxon>Viridiplantae</taxon>
        <taxon>Chlorophyta</taxon>
        <taxon>core chlorophytes</taxon>
        <taxon>Chlorophyceae</taxon>
        <taxon>CS clade</taxon>
        <taxon>Chlamydomonadales</taxon>
        <taxon>Chlamydomonadaceae</taxon>
        <taxon>Chlamydomonas</taxon>
    </lineage>
</organism>
<protein>
    <submittedName>
        <fullName evidence="1">Uncharacterized protein</fullName>
    </submittedName>
</protein>
<gene>
    <name evidence="1" type="ORF">CEUSTIGMA_g11761.t1</name>
</gene>
<name>A0A250XN18_9CHLO</name>
<sequence length="245" mass="27893">MLGRIMALINEQQLNEAAQKLANIRDLRLATYGREHHETLKTVGALVDLYCQLQRNEEAEEGEALLLETGKLLLRRNRIDKFLSLQFVAMYLAGREDLIEKAAPYLAKAYVTFKEKLGLEADMTVSTKKKLENIVDRERVMAFDLLEEGQLYQRLEALEMAEMMFKQCWSFAKLVHPEADHKDLAQGLSDALFSQGKSQEAMTVLRSAGLAKKGMSENMPASYLRWLNKRVEKYMDKGSGNKQAA</sequence>
<dbReference type="InterPro" id="IPR011990">
    <property type="entry name" value="TPR-like_helical_dom_sf"/>
</dbReference>
<dbReference type="OrthoDB" id="549701at2759"/>
<evidence type="ECO:0000313" key="2">
    <source>
        <dbReference type="Proteomes" id="UP000232323"/>
    </source>
</evidence>
<comment type="caution">
    <text evidence="1">The sequence shown here is derived from an EMBL/GenBank/DDBJ whole genome shotgun (WGS) entry which is preliminary data.</text>
</comment>